<dbReference type="EMBL" id="CP021425">
    <property type="protein sequence ID" value="ARU59238.1"/>
    <property type="molecule type" value="Genomic_DNA"/>
</dbReference>
<dbReference type="InterPro" id="IPR015943">
    <property type="entry name" value="WD40/YVTN_repeat-like_dom_sf"/>
</dbReference>
<proteinExistence type="predicted"/>
<dbReference type="Gene3D" id="2.130.10.10">
    <property type="entry name" value="YVTN repeat-like/Quinoprotein amine dehydrogenase"/>
    <property type="match status" value="2"/>
</dbReference>
<organism evidence="1 2">
    <name type="scientific">Oleiphilus messinensis</name>
    <dbReference type="NCBI Taxonomy" id="141451"/>
    <lineage>
        <taxon>Bacteria</taxon>
        <taxon>Pseudomonadati</taxon>
        <taxon>Pseudomonadota</taxon>
        <taxon>Gammaproteobacteria</taxon>
        <taxon>Oceanospirillales</taxon>
        <taxon>Oleiphilaceae</taxon>
        <taxon>Oleiphilus</taxon>
    </lineage>
</organism>
<keyword evidence="2" id="KW-1185">Reference proteome</keyword>
<dbReference type="SUPFAM" id="SSF110296">
    <property type="entry name" value="Oligoxyloglucan reducing end-specific cellobiohydrolase"/>
    <property type="match status" value="1"/>
</dbReference>
<evidence type="ECO:0000313" key="2">
    <source>
        <dbReference type="Proteomes" id="UP000196027"/>
    </source>
</evidence>
<dbReference type="Proteomes" id="UP000196027">
    <property type="component" value="Chromosome"/>
</dbReference>
<protein>
    <submittedName>
        <fullName evidence="1">Uncharacterized protein</fullName>
    </submittedName>
</protein>
<gene>
    <name evidence="1" type="ORF">OLMES_5254</name>
</gene>
<dbReference type="KEGG" id="ome:OLMES_5254"/>
<sequence>MCVTALGACNDSSSDAPITEPDVSFNEWQALNLPEGDIAELKWIAQGRFDQNKLNIVLRNAENEYQLFSSFDAGNQWNGVAGPDLSSGRIDKVYADPAESAHWYLTVCNAWPDLGGGIYRTDNEGQSWEKVAVIEAEGEQDISACPSLFFGVNAESYFVADRSYHSNWVSYSADKGESWSRVDSGGYSTWDFPIINPFNANEFYVLDQNHVRVMALATDQNETTQEIGSFEFPQREVFVDTAVVTILADGVLVMAEKTRLLMNDSKSNANWKTLTLPGDANEVFALTSWQGDAATGLVIATDNGVWISFSRGARWQRLGDSELAMRQFWVMGSRIYALSQSANAVFYIDRLE</sequence>
<evidence type="ECO:0000313" key="1">
    <source>
        <dbReference type="EMBL" id="ARU59238.1"/>
    </source>
</evidence>
<name>A0A1Y0IFE4_9GAMM</name>
<accession>A0A1Y0IFE4</accession>
<dbReference type="AlphaFoldDB" id="A0A1Y0IFE4"/>
<reference evidence="1 2" key="1">
    <citation type="submission" date="2017-05" db="EMBL/GenBank/DDBJ databases">
        <title>Genomic insights into alkan degradation activity of Oleiphilus messinensis.</title>
        <authorList>
            <person name="Kozyavkin S.A."/>
            <person name="Slesarev A.I."/>
            <person name="Golyshin P.N."/>
            <person name="Korzhenkov A."/>
            <person name="Golyshina O.N."/>
            <person name="Toshchakov S.V."/>
        </authorList>
    </citation>
    <scope>NUCLEOTIDE SEQUENCE [LARGE SCALE GENOMIC DNA]</scope>
    <source>
        <strain evidence="1 2">ME102</strain>
    </source>
</reference>